<dbReference type="AlphaFoldDB" id="A0A1W6D154"/>
<dbReference type="InterPro" id="IPR011739">
    <property type="entry name" value="GTA_rcc01693"/>
</dbReference>
<dbReference type="NCBIfam" id="TIGR02216">
    <property type="entry name" value="phage_TIGR02216"/>
    <property type="match status" value="1"/>
</dbReference>
<evidence type="ECO:0000313" key="3">
    <source>
        <dbReference type="Proteomes" id="UP000193017"/>
    </source>
</evidence>
<dbReference type="InterPro" id="IPR019056">
    <property type="entry name" value="Phage_TAC_6"/>
</dbReference>
<evidence type="ECO:0000313" key="2">
    <source>
        <dbReference type="EMBL" id="ARJ70844.1"/>
    </source>
</evidence>
<feature type="region of interest" description="Disordered" evidence="1">
    <location>
        <begin position="76"/>
        <end position="106"/>
    </location>
</feature>
<proteinExistence type="predicted"/>
<evidence type="ECO:0008006" key="4">
    <source>
        <dbReference type="Google" id="ProtNLM"/>
    </source>
</evidence>
<feature type="compositionally biased region" description="Basic and acidic residues" evidence="1">
    <location>
        <begin position="97"/>
        <end position="106"/>
    </location>
</feature>
<dbReference type="Proteomes" id="UP000193017">
    <property type="component" value="Chromosome"/>
</dbReference>
<protein>
    <recommendedName>
        <fullName evidence="4">Phage tail assembly chaperone</fullName>
    </recommendedName>
</protein>
<dbReference type="STRING" id="1945662.B0A89_09220"/>
<gene>
    <name evidence="2" type="ORF">B0A89_09220</name>
</gene>
<evidence type="ECO:0000256" key="1">
    <source>
        <dbReference type="SAM" id="MobiDB-lite"/>
    </source>
</evidence>
<reference evidence="2 3" key="1">
    <citation type="submission" date="2017-03" db="EMBL/GenBank/DDBJ databases">
        <title>Genome sequence of Paracoccus contaminans isolated from a water microcosm.</title>
        <authorList>
            <person name="Aurass P."/>
            <person name="Karste S."/>
            <person name="Trost E."/>
            <person name="Glaeser S.P."/>
            <person name="Kaempfer P."/>
            <person name="Flieger A."/>
        </authorList>
    </citation>
    <scope>NUCLEOTIDE SEQUENCE [LARGE SCALE GENOMIC DNA]</scope>
    <source>
        <strain evidence="3">RKI 16-01929T\LMG 29738T\CCM 8701T\CIP 111112T</strain>
    </source>
</reference>
<dbReference type="OrthoDB" id="7582980at2"/>
<organism evidence="2 3">
    <name type="scientific">Paracoccus contaminans</name>
    <dbReference type="NCBI Taxonomy" id="1945662"/>
    <lineage>
        <taxon>Bacteria</taxon>
        <taxon>Pseudomonadati</taxon>
        <taxon>Pseudomonadota</taxon>
        <taxon>Alphaproteobacteria</taxon>
        <taxon>Rhodobacterales</taxon>
        <taxon>Paracoccaceae</taxon>
        <taxon>Paracoccus</taxon>
    </lineage>
</organism>
<sequence length="106" mass="10745">MAGAGAPAAGTRRPGAYPAGLDWAGLMRAGLRGLGLKPGEFWDLTPAELALMLGIDFGAAAMTRARLGDLMARFPDGAAAGGAGDPRAGPKPARMNQQDRRQADGG</sequence>
<dbReference type="KEGG" id="pcon:B0A89_09220"/>
<dbReference type="EMBL" id="CP020612">
    <property type="protein sequence ID" value="ARJ70844.1"/>
    <property type="molecule type" value="Genomic_DNA"/>
</dbReference>
<accession>A0A1W6D154</accession>
<feature type="compositionally biased region" description="Low complexity" evidence="1">
    <location>
        <begin position="85"/>
        <end position="94"/>
    </location>
</feature>
<name>A0A1W6D154_9RHOB</name>
<keyword evidence="3" id="KW-1185">Reference proteome</keyword>
<dbReference type="Pfam" id="PF09550">
    <property type="entry name" value="Phage_TAC_6"/>
    <property type="match status" value="1"/>
</dbReference>